<gene>
    <name evidence="1" type="ORF">AVEN_123624_1</name>
</gene>
<keyword evidence="2" id="KW-1185">Reference proteome</keyword>
<dbReference type="EMBL" id="BGPR01022260">
    <property type="protein sequence ID" value="GBN88400.1"/>
    <property type="molecule type" value="Genomic_DNA"/>
</dbReference>
<evidence type="ECO:0000313" key="2">
    <source>
        <dbReference type="Proteomes" id="UP000499080"/>
    </source>
</evidence>
<sequence length="120" mass="13717">MKDATQHAGNYMHLLSYLNRIQKRSSNSMLDDWQLPGNNITGRKWQHMLPSIVPQSQLTVLRDKYSLNMASLITSKVSPLTAINGCVKWHGISPLCYQVSSQLQRTPGSNWSRMHEKNCF</sequence>
<evidence type="ECO:0000313" key="1">
    <source>
        <dbReference type="EMBL" id="GBN88400.1"/>
    </source>
</evidence>
<dbReference type="AlphaFoldDB" id="A0A4Y2SM37"/>
<proteinExistence type="predicted"/>
<name>A0A4Y2SM37_ARAVE</name>
<organism evidence="1 2">
    <name type="scientific">Araneus ventricosus</name>
    <name type="common">Orbweaver spider</name>
    <name type="synonym">Epeira ventricosa</name>
    <dbReference type="NCBI Taxonomy" id="182803"/>
    <lineage>
        <taxon>Eukaryota</taxon>
        <taxon>Metazoa</taxon>
        <taxon>Ecdysozoa</taxon>
        <taxon>Arthropoda</taxon>
        <taxon>Chelicerata</taxon>
        <taxon>Arachnida</taxon>
        <taxon>Araneae</taxon>
        <taxon>Araneomorphae</taxon>
        <taxon>Entelegynae</taxon>
        <taxon>Araneoidea</taxon>
        <taxon>Araneidae</taxon>
        <taxon>Araneus</taxon>
    </lineage>
</organism>
<comment type="caution">
    <text evidence="1">The sequence shown here is derived from an EMBL/GenBank/DDBJ whole genome shotgun (WGS) entry which is preliminary data.</text>
</comment>
<protein>
    <submittedName>
        <fullName evidence="1">Uncharacterized protein</fullName>
    </submittedName>
</protein>
<dbReference type="Proteomes" id="UP000499080">
    <property type="component" value="Unassembled WGS sequence"/>
</dbReference>
<reference evidence="1 2" key="1">
    <citation type="journal article" date="2019" name="Sci. Rep.">
        <title>Orb-weaving spider Araneus ventricosus genome elucidates the spidroin gene catalogue.</title>
        <authorList>
            <person name="Kono N."/>
            <person name="Nakamura H."/>
            <person name="Ohtoshi R."/>
            <person name="Moran D.A.P."/>
            <person name="Shinohara A."/>
            <person name="Yoshida Y."/>
            <person name="Fujiwara M."/>
            <person name="Mori M."/>
            <person name="Tomita M."/>
            <person name="Arakawa K."/>
        </authorList>
    </citation>
    <scope>NUCLEOTIDE SEQUENCE [LARGE SCALE GENOMIC DNA]</scope>
</reference>
<accession>A0A4Y2SM37</accession>